<dbReference type="PROSITE" id="PS00583">
    <property type="entry name" value="PFKB_KINASES_1"/>
    <property type="match status" value="1"/>
</dbReference>
<dbReference type="PIRSF" id="PIRSF000535">
    <property type="entry name" value="1PFK/6PFK/LacC"/>
    <property type="match status" value="1"/>
</dbReference>
<evidence type="ECO:0000313" key="13">
    <source>
        <dbReference type="Proteomes" id="UP001057381"/>
    </source>
</evidence>
<dbReference type="GO" id="GO:0044281">
    <property type="term" value="P:small molecule metabolic process"/>
    <property type="evidence" value="ECO:0007669"/>
    <property type="project" value="UniProtKB-ARBA"/>
</dbReference>
<dbReference type="NCBIfam" id="TIGR03168">
    <property type="entry name" value="1-PFK"/>
    <property type="match status" value="1"/>
</dbReference>
<evidence type="ECO:0000313" key="12">
    <source>
        <dbReference type="Proteomes" id="UP000295735"/>
    </source>
</evidence>
<dbReference type="PROSITE" id="PS00584">
    <property type="entry name" value="PFKB_KINASES_2"/>
    <property type="match status" value="1"/>
</dbReference>
<comment type="similarity">
    <text evidence="1">Belongs to the carbohydrate kinase pfkB family.</text>
</comment>
<accession>A0A9Q9F3M4</accession>
<dbReference type="PANTHER" id="PTHR46566:SF1">
    <property type="entry name" value="1-PHOSPHOFRUCTOKINASE"/>
    <property type="match status" value="1"/>
</dbReference>
<evidence type="ECO:0000256" key="4">
    <source>
        <dbReference type="ARBA" id="ARBA00022777"/>
    </source>
</evidence>
<dbReference type="InterPro" id="IPR002173">
    <property type="entry name" value="Carboh/pur_kinase_PfkB_CS"/>
</dbReference>
<dbReference type="GO" id="GO:0005829">
    <property type="term" value="C:cytosol"/>
    <property type="evidence" value="ECO:0007669"/>
    <property type="project" value="TreeGrafter"/>
</dbReference>
<evidence type="ECO:0000259" key="9">
    <source>
        <dbReference type="Pfam" id="PF00294"/>
    </source>
</evidence>
<keyword evidence="12" id="KW-1185">Reference proteome</keyword>
<evidence type="ECO:0000256" key="2">
    <source>
        <dbReference type="ARBA" id="ARBA00022679"/>
    </source>
</evidence>
<dbReference type="PANTHER" id="PTHR46566">
    <property type="entry name" value="1-PHOSPHOFRUCTOKINASE-RELATED"/>
    <property type="match status" value="1"/>
</dbReference>
<keyword evidence="3 7" id="KW-0547">Nucleotide-binding</keyword>
<protein>
    <recommendedName>
        <fullName evidence="7">Tagatose-6-phosphate kinase</fullName>
        <ecNumber evidence="7">2.7.1.144</ecNumber>
    </recommendedName>
</protein>
<evidence type="ECO:0000313" key="10">
    <source>
        <dbReference type="EMBL" id="KAA1042408.1"/>
    </source>
</evidence>
<feature type="domain" description="Carbohydrate kinase PfkB" evidence="9">
    <location>
        <begin position="9"/>
        <end position="280"/>
    </location>
</feature>
<dbReference type="Proteomes" id="UP000295735">
    <property type="component" value="Unassembled WGS sequence"/>
</dbReference>
<dbReference type="NCBIfam" id="TIGR03828">
    <property type="entry name" value="pfkB"/>
    <property type="match status" value="1"/>
</dbReference>
<dbReference type="InterPro" id="IPR022463">
    <property type="entry name" value="1-PFruKinase"/>
</dbReference>
<evidence type="ECO:0000256" key="8">
    <source>
        <dbReference type="RuleBase" id="RU369061"/>
    </source>
</evidence>
<keyword evidence="4 8" id="KW-0418">Kinase</keyword>
<comment type="similarity">
    <text evidence="7">Belongs to the carbohydrate kinase PfkB family. LacC subfamily.</text>
</comment>
<proteinExistence type="inferred from homology"/>
<keyword evidence="7" id="KW-0423">Lactose metabolism</keyword>
<evidence type="ECO:0000313" key="11">
    <source>
        <dbReference type="EMBL" id="UTH14294.1"/>
    </source>
</evidence>
<dbReference type="AlphaFoldDB" id="A0A9Q9F3M4"/>
<dbReference type="GO" id="GO:0008662">
    <property type="term" value="F:1-phosphofructokinase activity"/>
    <property type="evidence" value="ECO:0007669"/>
    <property type="project" value="UniProtKB-UniRule"/>
</dbReference>
<dbReference type="InterPro" id="IPR011611">
    <property type="entry name" value="PfkB_dom"/>
</dbReference>
<evidence type="ECO:0000256" key="1">
    <source>
        <dbReference type="ARBA" id="ARBA00005380"/>
    </source>
</evidence>
<comment type="pathway">
    <text evidence="7">Carbohydrate metabolism; D-tagatose 6-phosphate degradation; D-glyceraldehyde 3-phosphate and glycerone phosphate from D-tagatose 6-phosphate: step 1/2.</text>
</comment>
<keyword evidence="2 7" id="KW-0808">Transferase</keyword>
<dbReference type="Proteomes" id="UP001057381">
    <property type="component" value="Chromosome"/>
</dbReference>
<dbReference type="RefSeq" id="WP_149457960.1">
    <property type="nucleotide sequence ID" value="NZ_CP073809.1"/>
</dbReference>
<dbReference type="SUPFAM" id="SSF53613">
    <property type="entry name" value="Ribokinase-like"/>
    <property type="match status" value="1"/>
</dbReference>
<keyword evidence="5 7" id="KW-0067">ATP-binding</keyword>
<evidence type="ECO:0000256" key="7">
    <source>
        <dbReference type="PIRNR" id="PIRNR000535"/>
    </source>
</evidence>
<dbReference type="Pfam" id="PF00294">
    <property type="entry name" value="PfkB"/>
    <property type="match status" value="1"/>
</dbReference>
<dbReference type="InterPro" id="IPR029056">
    <property type="entry name" value="Ribokinase-like"/>
</dbReference>
<dbReference type="GO" id="GO:0005524">
    <property type="term" value="F:ATP binding"/>
    <property type="evidence" value="ECO:0007669"/>
    <property type="project" value="UniProtKB-UniRule"/>
</dbReference>
<dbReference type="GO" id="GO:0009024">
    <property type="term" value="F:tagatose-6-phosphate kinase activity"/>
    <property type="evidence" value="ECO:0007669"/>
    <property type="project" value="UniProtKB-EC"/>
</dbReference>
<dbReference type="EMBL" id="CP073809">
    <property type="protein sequence ID" value="UTH14294.1"/>
    <property type="molecule type" value="Genomic_DNA"/>
</dbReference>
<organism evidence="11 13">
    <name type="scientific">Macrococcus equipercicus</name>
    <dbReference type="NCBI Taxonomy" id="69967"/>
    <lineage>
        <taxon>Bacteria</taxon>
        <taxon>Bacillati</taxon>
        <taxon>Bacillota</taxon>
        <taxon>Bacilli</taxon>
        <taxon>Bacillales</taxon>
        <taxon>Staphylococcaceae</taxon>
        <taxon>Macrococcus</taxon>
    </lineage>
</organism>
<dbReference type="GO" id="GO:0005988">
    <property type="term" value="P:lactose metabolic process"/>
    <property type="evidence" value="ECO:0007669"/>
    <property type="project" value="UniProtKB-KW"/>
</dbReference>
<comment type="function">
    <text evidence="8">Catalyzes the ATP-dependent phosphorylation of fructose-l-phosphate to fructose-l,6-bisphosphate.</text>
</comment>
<dbReference type="GO" id="GO:0016052">
    <property type="term" value="P:carbohydrate catabolic process"/>
    <property type="evidence" value="ECO:0007669"/>
    <property type="project" value="UniProtKB-ARBA"/>
</dbReference>
<dbReference type="Gene3D" id="3.40.1190.20">
    <property type="match status" value="1"/>
</dbReference>
<evidence type="ECO:0000256" key="3">
    <source>
        <dbReference type="ARBA" id="ARBA00022741"/>
    </source>
</evidence>
<comment type="catalytic activity">
    <reaction evidence="7">
        <text>D-tagatofuranose 6-phosphate + ATP = D-tagatofuranose 1,6-bisphosphate + ADP + H(+)</text>
        <dbReference type="Rhea" id="RHEA:12420"/>
        <dbReference type="ChEBI" id="CHEBI:15378"/>
        <dbReference type="ChEBI" id="CHEBI:30616"/>
        <dbReference type="ChEBI" id="CHEBI:58694"/>
        <dbReference type="ChEBI" id="CHEBI:58695"/>
        <dbReference type="ChEBI" id="CHEBI:456216"/>
        <dbReference type="EC" id="2.7.1.144"/>
    </reaction>
</comment>
<dbReference type="OrthoDB" id="9801219at2"/>
<comment type="catalytic activity">
    <reaction evidence="6 8">
        <text>beta-D-fructose 1-phosphate + ATP = beta-D-fructose 1,6-bisphosphate + ADP + H(+)</text>
        <dbReference type="Rhea" id="RHEA:14213"/>
        <dbReference type="ChEBI" id="CHEBI:15378"/>
        <dbReference type="ChEBI" id="CHEBI:30616"/>
        <dbReference type="ChEBI" id="CHEBI:32966"/>
        <dbReference type="ChEBI" id="CHEBI:138881"/>
        <dbReference type="ChEBI" id="CHEBI:456216"/>
        <dbReference type="EC" id="2.7.1.56"/>
    </reaction>
</comment>
<dbReference type="CDD" id="cd01164">
    <property type="entry name" value="FruK_PfkB_like"/>
    <property type="match status" value="1"/>
</dbReference>
<evidence type="ECO:0000256" key="5">
    <source>
        <dbReference type="ARBA" id="ARBA00022840"/>
    </source>
</evidence>
<gene>
    <name evidence="11" type="primary">pfkB</name>
    <name evidence="10" type="ORF">ERX35_000570</name>
    <name evidence="11" type="ORF">KFV11_02725</name>
</gene>
<dbReference type="InterPro" id="IPR017583">
    <property type="entry name" value="Tagatose/fructose_Pkinase"/>
</dbReference>
<reference evidence="10 12" key="1">
    <citation type="submission" date="2019-09" db="EMBL/GenBank/DDBJ databases">
        <authorList>
            <person name="Mazhar S."/>
            <person name="Altermann E."/>
            <person name="Hill C."/>
            <person name="Mcauliffe O."/>
        </authorList>
    </citation>
    <scope>NUCLEOTIDE SEQUENCE [LARGE SCALE GENOMIC DNA]</scope>
    <source>
        <strain evidence="10 12">ATCC 51831</strain>
    </source>
</reference>
<sequence length="308" mass="32859">MIYTVTLNPSIDYVMFTSQFELGALNRAAATYKFAGGKGINVSRVLKEHGVDSVALGFTGGFPGKFIEHELIESGIQTAFVNVDGDTRINVKLKGGSETEINAPGPEVTKAQEAAFLAQLEQLTGDDLVIISGSVPGTLDQTIYSKIAQRCTDRDVKFVVDAEKELLDSVLSYGPEFVKPNKVELEEMFGETLDNDTSITQCARKLMAKGAKQVLVSLGGDGALLVTDTLVLKAVVPSGRVINTVGSGDSTVAGMIAGLANNESLEDSFRRAVASGTATAFTEDLAQQHDIDKIMEQITITTLMEAKE</sequence>
<dbReference type="KEGG" id="mequ:KFV11_02725"/>
<name>A0A9Q9F3M4_9STAP</name>
<dbReference type="EMBL" id="SCWC02000001">
    <property type="protein sequence ID" value="KAA1042408.1"/>
    <property type="molecule type" value="Genomic_DNA"/>
</dbReference>
<dbReference type="EC" id="2.7.1.144" evidence="7"/>
<dbReference type="FunFam" id="3.40.1190.20:FF:000001">
    <property type="entry name" value="Phosphofructokinase"/>
    <property type="match status" value="1"/>
</dbReference>
<reference evidence="11" key="2">
    <citation type="submission" date="2021-04" db="EMBL/GenBank/DDBJ databases">
        <title>Complete Genome Sequences of Macrococcus spp. from dog and cattle.</title>
        <authorList>
            <person name="Schwendener S."/>
            <person name="Perreten V."/>
        </authorList>
    </citation>
    <scope>NUCLEOTIDE SEQUENCE</scope>
    <source>
        <strain evidence="11">Epi0143-OL</strain>
    </source>
</reference>
<evidence type="ECO:0000256" key="6">
    <source>
        <dbReference type="ARBA" id="ARBA00047745"/>
    </source>
</evidence>